<evidence type="ECO:0000256" key="6">
    <source>
        <dbReference type="SAM" id="Phobius"/>
    </source>
</evidence>
<evidence type="ECO:0000256" key="3">
    <source>
        <dbReference type="ARBA" id="ARBA00022692"/>
    </source>
</evidence>
<evidence type="ECO:0000256" key="4">
    <source>
        <dbReference type="ARBA" id="ARBA00022989"/>
    </source>
</evidence>
<comment type="subcellular location">
    <subcellularLocation>
        <location evidence="1">Cell membrane</location>
        <topology evidence="1">Multi-pass membrane protein</topology>
    </subcellularLocation>
</comment>
<protein>
    <recommendedName>
        <fullName evidence="9">ATP synthase subunit I</fullName>
    </recommendedName>
</protein>
<evidence type="ECO:0000256" key="1">
    <source>
        <dbReference type="ARBA" id="ARBA00004651"/>
    </source>
</evidence>
<gene>
    <name evidence="7" type="ORF">GCM10007043_22420</name>
</gene>
<reference evidence="7" key="2">
    <citation type="submission" date="2020-09" db="EMBL/GenBank/DDBJ databases">
        <authorList>
            <person name="Sun Q."/>
            <person name="Ohkuma M."/>
        </authorList>
    </citation>
    <scope>NUCLEOTIDE SEQUENCE</scope>
    <source>
        <strain evidence="7">JCM 14719</strain>
    </source>
</reference>
<evidence type="ECO:0000313" key="8">
    <source>
        <dbReference type="Proteomes" id="UP000637720"/>
    </source>
</evidence>
<keyword evidence="5 6" id="KW-0472">Membrane</keyword>
<organism evidence="7 8">
    <name type="scientific">Calditerricola satsumensis</name>
    <dbReference type="NCBI Taxonomy" id="373054"/>
    <lineage>
        <taxon>Bacteria</taxon>
        <taxon>Bacillati</taxon>
        <taxon>Bacillota</taxon>
        <taxon>Bacilli</taxon>
        <taxon>Bacillales</taxon>
        <taxon>Bacillaceae</taxon>
        <taxon>Calditerricola</taxon>
    </lineage>
</organism>
<keyword evidence="2" id="KW-1003">Cell membrane</keyword>
<dbReference type="InterPro" id="IPR005598">
    <property type="entry name" value="ATP_synth_I"/>
</dbReference>
<evidence type="ECO:0000256" key="2">
    <source>
        <dbReference type="ARBA" id="ARBA00022475"/>
    </source>
</evidence>
<accession>A0A8J3BBW7</accession>
<dbReference type="PANTHER" id="PTHR40035">
    <property type="entry name" value="ATP SYNTHASE PROTEIN I"/>
    <property type="match status" value="1"/>
</dbReference>
<keyword evidence="3 6" id="KW-0812">Transmembrane</keyword>
<keyword evidence="4 6" id="KW-1133">Transmembrane helix</keyword>
<feature type="transmembrane region" description="Helical" evidence="6">
    <location>
        <begin position="99"/>
        <end position="119"/>
    </location>
</feature>
<comment type="caution">
    <text evidence="7">The sequence shown here is derived from an EMBL/GenBank/DDBJ whole genome shotgun (WGS) entry which is preliminary data.</text>
</comment>
<evidence type="ECO:0000313" key="7">
    <source>
        <dbReference type="EMBL" id="GGK07888.1"/>
    </source>
</evidence>
<evidence type="ECO:0008006" key="9">
    <source>
        <dbReference type="Google" id="ProtNLM"/>
    </source>
</evidence>
<dbReference type="Proteomes" id="UP000637720">
    <property type="component" value="Unassembled WGS sequence"/>
</dbReference>
<dbReference type="EMBL" id="BMOF01000069">
    <property type="protein sequence ID" value="GGK07888.1"/>
    <property type="molecule type" value="Genomic_DNA"/>
</dbReference>
<dbReference type="RefSeq" id="WP_188818145.1">
    <property type="nucleotide sequence ID" value="NZ_BMOF01000069.1"/>
</dbReference>
<dbReference type="AlphaFoldDB" id="A0A8J3BBW7"/>
<name>A0A8J3BBW7_9BACI</name>
<dbReference type="Pfam" id="PF03899">
    <property type="entry name" value="ATP-synt_I"/>
    <property type="match status" value="1"/>
</dbReference>
<dbReference type="GO" id="GO:0005886">
    <property type="term" value="C:plasma membrane"/>
    <property type="evidence" value="ECO:0007669"/>
    <property type="project" value="UniProtKB-SubCell"/>
</dbReference>
<dbReference type="InterPro" id="IPR039072">
    <property type="entry name" value="ATP_synth_I_Bacilli"/>
</dbReference>
<dbReference type="PANTHER" id="PTHR40035:SF1">
    <property type="entry name" value="ATP SYNTHASE PROTEIN I"/>
    <property type="match status" value="1"/>
</dbReference>
<proteinExistence type="predicted"/>
<keyword evidence="8" id="KW-1185">Reference proteome</keyword>
<reference evidence="7" key="1">
    <citation type="journal article" date="2014" name="Int. J. Syst. Evol. Microbiol.">
        <title>Complete genome sequence of Corynebacterium casei LMG S-19264T (=DSM 44701T), isolated from a smear-ripened cheese.</title>
        <authorList>
            <consortium name="US DOE Joint Genome Institute (JGI-PGF)"/>
            <person name="Walter F."/>
            <person name="Albersmeier A."/>
            <person name="Kalinowski J."/>
            <person name="Ruckert C."/>
        </authorList>
    </citation>
    <scope>NUCLEOTIDE SEQUENCE</scope>
    <source>
        <strain evidence="7">JCM 14719</strain>
    </source>
</reference>
<sequence>MSDPLARLLRRTLRITIMASAGMVLAWVLTPAKPFFAGLLLGTTVSMYNAYHAARRVRGFVEGLAQPTGRARGIGTMARLAMAAAAGLLAARFPHVFSVVGVVVGLAVAPVVAACTLLADALRNRL</sequence>
<evidence type="ECO:0000256" key="5">
    <source>
        <dbReference type="ARBA" id="ARBA00023136"/>
    </source>
</evidence>